<evidence type="ECO:0000256" key="7">
    <source>
        <dbReference type="PROSITE-ProRule" id="PRU00236"/>
    </source>
</evidence>
<comment type="caution">
    <text evidence="9">The sequence shown here is derived from an EMBL/GenBank/DDBJ whole genome shotgun (WGS) entry which is preliminary data.</text>
</comment>
<dbReference type="InterPro" id="IPR026590">
    <property type="entry name" value="Ssirtuin_cat_dom"/>
</dbReference>
<dbReference type="GO" id="GO:0003714">
    <property type="term" value="F:transcription corepressor activity"/>
    <property type="evidence" value="ECO:0007669"/>
    <property type="project" value="TreeGrafter"/>
</dbReference>
<feature type="binding site" evidence="7">
    <location>
        <position position="142"/>
    </location>
    <ligand>
        <name>Zn(2+)</name>
        <dbReference type="ChEBI" id="CHEBI:29105"/>
    </ligand>
</feature>
<keyword evidence="4 7" id="KW-0862">Zinc</keyword>
<dbReference type="GO" id="GO:0046872">
    <property type="term" value="F:metal ion binding"/>
    <property type="evidence" value="ECO:0007669"/>
    <property type="project" value="UniProtKB-KW"/>
</dbReference>
<protein>
    <recommendedName>
        <fullName evidence="1">protein acetyllysine N-acetyltransferase</fullName>
        <ecNumber evidence="1">2.3.1.286</ecNumber>
    </recommendedName>
</protein>
<organism evidence="9 10">
    <name type="scientific">Caenorhabditis bovis</name>
    <dbReference type="NCBI Taxonomy" id="2654633"/>
    <lineage>
        <taxon>Eukaryota</taxon>
        <taxon>Metazoa</taxon>
        <taxon>Ecdysozoa</taxon>
        <taxon>Nematoda</taxon>
        <taxon>Chromadorea</taxon>
        <taxon>Rhabditida</taxon>
        <taxon>Rhabditina</taxon>
        <taxon>Rhabditomorpha</taxon>
        <taxon>Rhabditoidea</taxon>
        <taxon>Rhabditidae</taxon>
        <taxon>Peloderinae</taxon>
        <taxon>Caenorhabditis</taxon>
    </lineage>
</organism>
<evidence type="ECO:0000313" key="9">
    <source>
        <dbReference type="EMBL" id="CAB3400608.1"/>
    </source>
</evidence>
<feature type="binding site" evidence="7">
    <location>
        <position position="173"/>
    </location>
    <ligand>
        <name>Zn(2+)</name>
        <dbReference type="ChEBI" id="CHEBI:29105"/>
    </ligand>
</feature>
<keyword evidence="10" id="KW-1185">Reference proteome</keyword>
<evidence type="ECO:0000256" key="3">
    <source>
        <dbReference type="ARBA" id="ARBA00022723"/>
    </source>
</evidence>
<feature type="binding site" evidence="7">
    <location>
        <position position="139"/>
    </location>
    <ligand>
        <name>Zn(2+)</name>
        <dbReference type="ChEBI" id="CHEBI:29105"/>
    </ligand>
</feature>
<dbReference type="InterPro" id="IPR050134">
    <property type="entry name" value="NAD-dep_sirtuin_deacylases"/>
</dbReference>
<keyword evidence="2" id="KW-0808">Transferase</keyword>
<dbReference type="PROSITE" id="PS50305">
    <property type="entry name" value="SIRTUIN"/>
    <property type="match status" value="1"/>
</dbReference>
<evidence type="ECO:0000256" key="1">
    <source>
        <dbReference type="ARBA" id="ARBA00012928"/>
    </source>
</evidence>
<dbReference type="PANTHER" id="PTHR11085">
    <property type="entry name" value="NAD-DEPENDENT PROTEIN DEACYLASE SIRTUIN-5, MITOCHONDRIAL-RELATED"/>
    <property type="match status" value="1"/>
</dbReference>
<keyword evidence="5" id="KW-0520">NAD</keyword>
<proteinExistence type="inferred from homology"/>
<reference evidence="9 10" key="1">
    <citation type="submission" date="2020-04" db="EMBL/GenBank/DDBJ databases">
        <authorList>
            <person name="Laetsch R D."/>
            <person name="Stevens L."/>
            <person name="Kumar S."/>
            <person name="Blaxter L. M."/>
        </authorList>
    </citation>
    <scope>NUCLEOTIDE SEQUENCE [LARGE SCALE GENOMIC DNA]</scope>
</reference>
<dbReference type="GO" id="GO:0005634">
    <property type="term" value="C:nucleus"/>
    <property type="evidence" value="ECO:0007669"/>
    <property type="project" value="TreeGrafter"/>
</dbReference>
<gene>
    <name evidence="9" type="ORF">CBOVIS_LOCUS3509</name>
</gene>
<dbReference type="EMBL" id="CADEPM010000002">
    <property type="protein sequence ID" value="CAB3400608.1"/>
    <property type="molecule type" value="Genomic_DNA"/>
</dbReference>
<dbReference type="Gene3D" id="3.40.50.1220">
    <property type="entry name" value="TPP-binding domain"/>
    <property type="match status" value="1"/>
</dbReference>
<name>A0A8S1EM65_9PELO</name>
<feature type="domain" description="Deacetylase sirtuin-type" evidence="8">
    <location>
        <begin position="26"/>
        <end position="271"/>
    </location>
</feature>
<dbReference type="SUPFAM" id="SSF52467">
    <property type="entry name" value="DHS-like NAD/FAD-binding domain"/>
    <property type="match status" value="1"/>
</dbReference>
<dbReference type="OrthoDB" id="2919105at2759"/>
<dbReference type="PANTHER" id="PTHR11085:SF12">
    <property type="entry name" value="NAD-DEPENDENT PROTEIN DEACYLASE SIRTUIN-6"/>
    <property type="match status" value="1"/>
</dbReference>
<evidence type="ECO:0000259" key="8">
    <source>
        <dbReference type="PROSITE" id="PS50305"/>
    </source>
</evidence>
<evidence type="ECO:0000313" key="10">
    <source>
        <dbReference type="Proteomes" id="UP000494206"/>
    </source>
</evidence>
<accession>A0A8S1EM65</accession>
<evidence type="ECO:0000256" key="6">
    <source>
        <dbReference type="ARBA" id="ARBA00038170"/>
    </source>
</evidence>
<dbReference type="InterPro" id="IPR003000">
    <property type="entry name" value="Sirtuin"/>
</dbReference>
<dbReference type="GO" id="GO:0046969">
    <property type="term" value="F:histone H3K9 deacetylase activity, NAD-dependent"/>
    <property type="evidence" value="ECO:0007669"/>
    <property type="project" value="TreeGrafter"/>
</dbReference>
<comment type="similarity">
    <text evidence="6">Belongs to the sirtuin family. Class IV subfamily.</text>
</comment>
<dbReference type="Gene3D" id="2.20.28.200">
    <property type="match status" value="1"/>
</dbReference>
<dbReference type="GO" id="GO:0000122">
    <property type="term" value="P:negative regulation of transcription by RNA polymerase II"/>
    <property type="evidence" value="ECO:0007669"/>
    <property type="project" value="TreeGrafter"/>
</dbReference>
<evidence type="ECO:0000256" key="2">
    <source>
        <dbReference type="ARBA" id="ARBA00022679"/>
    </source>
</evidence>
<dbReference type="Proteomes" id="UP000494206">
    <property type="component" value="Unassembled WGS sequence"/>
</dbReference>
<feature type="binding site" evidence="7">
    <location>
        <position position="164"/>
    </location>
    <ligand>
        <name>Zn(2+)</name>
        <dbReference type="ChEBI" id="CHEBI:29105"/>
    </ligand>
</feature>
<dbReference type="InterPro" id="IPR029035">
    <property type="entry name" value="DHS-like_NAD/FAD-binding_dom"/>
</dbReference>
<dbReference type="GO" id="GO:0070403">
    <property type="term" value="F:NAD+ binding"/>
    <property type="evidence" value="ECO:0007669"/>
    <property type="project" value="InterPro"/>
</dbReference>
<dbReference type="Pfam" id="PF02146">
    <property type="entry name" value="SIR2"/>
    <property type="match status" value="1"/>
</dbReference>
<dbReference type="EC" id="2.3.1.286" evidence="1"/>
<feature type="active site" description="Proton acceptor" evidence="7">
    <location>
        <position position="131"/>
    </location>
</feature>
<evidence type="ECO:0000256" key="4">
    <source>
        <dbReference type="ARBA" id="ARBA00022833"/>
    </source>
</evidence>
<evidence type="ECO:0000256" key="5">
    <source>
        <dbReference type="ARBA" id="ARBA00023027"/>
    </source>
</evidence>
<dbReference type="AlphaFoldDB" id="A0A8S1EM65"/>
<sequence length="338" mass="38113">MICYNDLLSHHEIEGEVGRPEYRDDAETLNAKIDKLYEALLDSNQTCFIVGAGISTSSNISDFRGPNGVWTKLKNGEKADPSDIGNAEPTTTHYALRELEDQAHIQWMISQNVDGLFHRSGYPLNLLCEIHGNLFRLQCISCGRMYYNKDPVASVGHKPTTFKCEGTPHGRPCRGILRDTTLDWITPINPDDLKKCEQVIEICDLIVVLGTSLEVNPVGSWPSIAAARGTKIHAVNLQETQYDHIFENKINAEVDVVFDKLLSKMNIARKNFCPQPINYKSKYSPPMIDAFKEPVRRTRKRKAKAIDHANSENNEVSNPIVPQQQENQVLEENVIKID</sequence>
<keyword evidence="3 7" id="KW-0479">Metal-binding</keyword>